<dbReference type="PANTHER" id="PTHR43776">
    <property type="entry name" value="TRANSPORT ATP-BINDING PROTEIN"/>
    <property type="match status" value="1"/>
</dbReference>
<accession>A0ABZ1LLJ1</accession>
<proteinExistence type="inferred from homology"/>
<dbReference type="Pfam" id="PF00005">
    <property type="entry name" value="ABC_tran"/>
    <property type="match status" value="1"/>
</dbReference>
<dbReference type="Proteomes" id="UP001622594">
    <property type="component" value="Chromosome"/>
</dbReference>
<evidence type="ECO:0000256" key="2">
    <source>
        <dbReference type="ARBA" id="ARBA00022448"/>
    </source>
</evidence>
<dbReference type="NCBIfam" id="TIGR01727">
    <property type="entry name" value="oligo_HPY"/>
    <property type="match status" value="1"/>
</dbReference>
<keyword evidence="4 7" id="KW-0067">ATP-binding</keyword>
<comment type="similarity">
    <text evidence="1">Belongs to the ABC transporter superfamily.</text>
</comment>
<evidence type="ECO:0000256" key="4">
    <source>
        <dbReference type="ARBA" id="ARBA00022840"/>
    </source>
</evidence>
<evidence type="ECO:0000313" key="8">
    <source>
        <dbReference type="Proteomes" id="UP001622594"/>
    </source>
</evidence>
<evidence type="ECO:0000256" key="5">
    <source>
        <dbReference type="SAM" id="MobiDB-lite"/>
    </source>
</evidence>
<reference evidence="7 8" key="1">
    <citation type="submission" date="2022-10" db="EMBL/GenBank/DDBJ databases">
        <title>The complete genomes of actinobacterial strains from the NBC collection.</title>
        <authorList>
            <person name="Joergensen T.S."/>
            <person name="Alvarez Arevalo M."/>
            <person name="Sterndorff E.B."/>
            <person name="Faurdal D."/>
            <person name="Vuksanovic O."/>
            <person name="Mourched A.-S."/>
            <person name="Charusanti P."/>
            <person name="Shaw S."/>
            <person name="Blin K."/>
            <person name="Weber T."/>
        </authorList>
    </citation>
    <scope>NUCLEOTIDE SEQUENCE [LARGE SCALE GENOMIC DNA]</scope>
    <source>
        <strain evidence="7 8">NBC_00123</strain>
    </source>
</reference>
<dbReference type="CDD" id="cd03257">
    <property type="entry name" value="ABC_NikE_OppD_transporters"/>
    <property type="match status" value="1"/>
</dbReference>
<dbReference type="InterPro" id="IPR013563">
    <property type="entry name" value="Oligopep_ABC_C"/>
</dbReference>
<sequence length="400" mass="43230">MEPLLKVTGLKKHFPIKKGLLQRQTGAVKAVDGIDFEVLPGETLGVVGESGCGKSTMGRLITRLLEPTGGTVEFQGKDISHLGVGGMRPFRRDIQMIFQDPYGSLNPRHTVGTIVSAPFKLQGVEPEGGVRKEVQRLLGLVGLNPEHYNRYPHEFSGGQRQRIGIARALALKPKLVVADEPVSALDVSIQAQVVNLLDDLQQELGLTYVIIAHDLSVIRHVSDRIAVMYLGKIVELADRKSLYENPMHPYTRALMSAVPIPDPRRRGAKSDRILLTGDVPSPIAPPPGCRFNTRCWKATDVCRTQEPPLVELRPGQRVACHHPENAESLTIPAARQSVEITKAPEPLAKETASGTETPTESETPAESPTPAASEAPAEKETPAEPEASGSAAAEDEAPKA</sequence>
<dbReference type="PROSITE" id="PS00211">
    <property type="entry name" value="ABC_TRANSPORTER_1"/>
    <property type="match status" value="1"/>
</dbReference>
<dbReference type="InterPro" id="IPR027417">
    <property type="entry name" value="P-loop_NTPase"/>
</dbReference>
<keyword evidence="2" id="KW-0813">Transport</keyword>
<dbReference type="InterPro" id="IPR050319">
    <property type="entry name" value="ABC_transp_ATP-bind"/>
</dbReference>
<gene>
    <name evidence="7" type="ORF">OG814_12615</name>
</gene>
<dbReference type="PANTHER" id="PTHR43776:SF7">
    <property type="entry name" value="D,D-DIPEPTIDE TRANSPORT ATP-BINDING PROTEIN DDPF-RELATED"/>
    <property type="match status" value="1"/>
</dbReference>
<protein>
    <submittedName>
        <fullName evidence="7">Dipeptide ABC transporter ATP-binding protein</fullName>
    </submittedName>
</protein>
<dbReference type="InterPro" id="IPR003439">
    <property type="entry name" value="ABC_transporter-like_ATP-bd"/>
</dbReference>
<dbReference type="NCBIfam" id="NF008453">
    <property type="entry name" value="PRK11308.1"/>
    <property type="match status" value="1"/>
</dbReference>
<organism evidence="7 8">
    <name type="scientific">Streptomyces zaomyceticus</name>
    <dbReference type="NCBI Taxonomy" id="68286"/>
    <lineage>
        <taxon>Bacteria</taxon>
        <taxon>Bacillati</taxon>
        <taxon>Actinomycetota</taxon>
        <taxon>Actinomycetes</taxon>
        <taxon>Kitasatosporales</taxon>
        <taxon>Streptomycetaceae</taxon>
        <taxon>Streptomyces</taxon>
    </lineage>
</organism>
<dbReference type="SMART" id="SM00382">
    <property type="entry name" value="AAA"/>
    <property type="match status" value="1"/>
</dbReference>
<evidence type="ECO:0000313" key="7">
    <source>
        <dbReference type="EMBL" id="WTR75391.1"/>
    </source>
</evidence>
<dbReference type="Gene3D" id="3.40.50.300">
    <property type="entry name" value="P-loop containing nucleotide triphosphate hydrolases"/>
    <property type="match status" value="1"/>
</dbReference>
<dbReference type="RefSeq" id="WP_398165718.1">
    <property type="nucleotide sequence ID" value="NZ_CP108188.1"/>
</dbReference>
<dbReference type="GO" id="GO:0005524">
    <property type="term" value="F:ATP binding"/>
    <property type="evidence" value="ECO:0007669"/>
    <property type="project" value="UniProtKB-KW"/>
</dbReference>
<name>A0ABZ1LLJ1_9ACTN</name>
<dbReference type="PROSITE" id="PS50893">
    <property type="entry name" value="ABC_TRANSPORTER_2"/>
    <property type="match status" value="1"/>
</dbReference>
<keyword evidence="8" id="KW-1185">Reference proteome</keyword>
<dbReference type="Pfam" id="PF08352">
    <property type="entry name" value="oligo_HPY"/>
    <property type="match status" value="1"/>
</dbReference>
<dbReference type="SUPFAM" id="SSF52540">
    <property type="entry name" value="P-loop containing nucleoside triphosphate hydrolases"/>
    <property type="match status" value="1"/>
</dbReference>
<evidence type="ECO:0000259" key="6">
    <source>
        <dbReference type="PROSITE" id="PS50893"/>
    </source>
</evidence>
<evidence type="ECO:0000256" key="3">
    <source>
        <dbReference type="ARBA" id="ARBA00022741"/>
    </source>
</evidence>
<dbReference type="EMBL" id="CP108188">
    <property type="protein sequence ID" value="WTR75391.1"/>
    <property type="molecule type" value="Genomic_DNA"/>
</dbReference>
<dbReference type="InterPro" id="IPR003593">
    <property type="entry name" value="AAA+_ATPase"/>
</dbReference>
<feature type="domain" description="ABC transporter" evidence="6">
    <location>
        <begin position="5"/>
        <end position="255"/>
    </location>
</feature>
<feature type="region of interest" description="Disordered" evidence="5">
    <location>
        <begin position="342"/>
        <end position="400"/>
    </location>
</feature>
<dbReference type="InterPro" id="IPR017871">
    <property type="entry name" value="ABC_transporter-like_CS"/>
</dbReference>
<feature type="compositionally biased region" description="Low complexity" evidence="5">
    <location>
        <begin position="350"/>
        <end position="375"/>
    </location>
</feature>
<keyword evidence="3" id="KW-0547">Nucleotide-binding</keyword>
<evidence type="ECO:0000256" key="1">
    <source>
        <dbReference type="ARBA" id="ARBA00005417"/>
    </source>
</evidence>